<evidence type="ECO:0000313" key="1">
    <source>
        <dbReference type="Ensembl" id="ENSCMIP00000015405.1"/>
    </source>
</evidence>
<dbReference type="InParanoid" id="A0A4W3HJB5"/>
<reference evidence="2" key="1">
    <citation type="journal article" date="2006" name="Science">
        <title>Ancient noncoding elements conserved in the human genome.</title>
        <authorList>
            <person name="Venkatesh B."/>
            <person name="Kirkness E.F."/>
            <person name="Loh Y.H."/>
            <person name="Halpern A.L."/>
            <person name="Lee A.P."/>
            <person name="Johnson J."/>
            <person name="Dandona N."/>
            <person name="Viswanathan L.D."/>
            <person name="Tay A."/>
            <person name="Venter J.C."/>
            <person name="Strausberg R.L."/>
            <person name="Brenner S."/>
        </authorList>
    </citation>
    <scope>NUCLEOTIDE SEQUENCE [LARGE SCALE GENOMIC DNA]</scope>
</reference>
<reference evidence="2" key="2">
    <citation type="journal article" date="2007" name="PLoS Biol.">
        <title>Survey sequencing and comparative analysis of the elephant shark (Callorhinchus milii) genome.</title>
        <authorList>
            <person name="Venkatesh B."/>
            <person name="Kirkness E.F."/>
            <person name="Loh Y.H."/>
            <person name="Halpern A.L."/>
            <person name="Lee A.P."/>
            <person name="Johnson J."/>
            <person name="Dandona N."/>
            <person name="Viswanathan L.D."/>
            <person name="Tay A."/>
            <person name="Venter J.C."/>
            <person name="Strausberg R.L."/>
            <person name="Brenner S."/>
        </authorList>
    </citation>
    <scope>NUCLEOTIDE SEQUENCE [LARGE SCALE GENOMIC DNA]</scope>
</reference>
<accession>A0A4W3HJB5</accession>
<proteinExistence type="predicted"/>
<sequence length="65" mass="7567">VQADLSLVSLIPIPFKKYIYETLKALHRIHFTKRHFLVMNLSSDSELFLQRDKTLHNSGVPNESE</sequence>
<dbReference type="InterPro" id="IPR018794">
    <property type="entry name" value="UPF0538"/>
</dbReference>
<dbReference type="Ensembl" id="ENSCMIT00000015724.1">
    <property type="protein sequence ID" value="ENSCMIP00000015405.1"/>
    <property type="gene ID" value="ENSCMIG00000007522.1"/>
</dbReference>
<dbReference type="Pfam" id="PF10209">
    <property type="entry name" value="DUF2340"/>
    <property type="match status" value="1"/>
</dbReference>
<reference evidence="1" key="4">
    <citation type="submission" date="2025-08" db="UniProtKB">
        <authorList>
            <consortium name="Ensembl"/>
        </authorList>
    </citation>
    <scope>IDENTIFICATION</scope>
</reference>
<name>A0A4W3HJB5_CALMI</name>
<keyword evidence="2" id="KW-1185">Reference proteome</keyword>
<evidence type="ECO:0000313" key="2">
    <source>
        <dbReference type="Proteomes" id="UP000314986"/>
    </source>
</evidence>
<reference evidence="1" key="5">
    <citation type="submission" date="2025-09" db="UniProtKB">
        <authorList>
            <consortium name="Ensembl"/>
        </authorList>
    </citation>
    <scope>IDENTIFICATION</scope>
</reference>
<dbReference type="Proteomes" id="UP000314986">
    <property type="component" value="Unassembled WGS sequence"/>
</dbReference>
<reference evidence="2" key="3">
    <citation type="journal article" date="2014" name="Nature">
        <title>Elephant shark genome provides unique insights into gnathostome evolution.</title>
        <authorList>
            <consortium name="International Elephant Shark Genome Sequencing Consortium"/>
            <person name="Venkatesh B."/>
            <person name="Lee A.P."/>
            <person name="Ravi V."/>
            <person name="Maurya A.K."/>
            <person name="Lian M.M."/>
            <person name="Swann J.B."/>
            <person name="Ohta Y."/>
            <person name="Flajnik M.F."/>
            <person name="Sutoh Y."/>
            <person name="Kasahara M."/>
            <person name="Hoon S."/>
            <person name="Gangu V."/>
            <person name="Roy S.W."/>
            <person name="Irimia M."/>
            <person name="Korzh V."/>
            <person name="Kondrychyn I."/>
            <person name="Lim Z.W."/>
            <person name="Tay B.H."/>
            <person name="Tohari S."/>
            <person name="Kong K.W."/>
            <person name="Ho S."/>
            <person name="Lorente-Galdos B."/>
            <person name="Quilez J."/>
            <person name="Marques-Bonet T."/>
            <person name="Raney B.J."/>
            <person name="Ingham P.W."/>
            <person name="Tay A."/>
            <person name="Hillier L.W."/>
            <person name="Minx P."/>
            <person name="Boehm T."/>
            <person name="Wilson R.K."/>
            <person name="Brenner S."/>
            <person name="Warren W.C."/>
        </authorList>
    </citation>
    <scope>NUCLEOTIDE SEQUENCE [LARGE SCALE GENOMIC DNA]</scope>
</reference>
<organism evidence="1 2">
    <name type="scientific">Callorhinchus milii</name>
    <name type="common">Ghost shark</name>
    <dbReference type="NCBI Taxonomy" id="7868"/>
    <lineage>
        <taxon>Eukaryota</taxon>
        <taxon>Metazoa</taxon>
        <taxon>Chordata</taxon>
        <taxon>Craniata</taxon>
        <taxon>Vertebrata</taxon>
        <taxon>Chondrichthyes</taxon>
        <taxon>Holocephali</taxon>
        <taxon>Chimaeriformes</taxon>
        <taxon>Callorhinchidae</taxon>
        <taxon>Callorhinchus</taxon>
    </lineage>
</organism>
<dbReference type="AlphaFoldDB" id="A0A4W3HJB5"/>
<protein>
    <submittedName>
        <fullName evidence="1">Uncharacterized protein</fullName>
    </submittedName>
</protein>